<proteinExistence type="predicted"/>
<gene>
    <name evidence="1" type="ORF">S12H4_24752</name>
</gene>
<sequence>MASLPIAAEFRKHGLETQVAEDVPAALSLALALAGDRDLICVTGSLFVIAEAIEQVNI</sequence>
<name>X1SPR2_9ZZZZ</name>
<evidence type="ECO:0000313" key="1">
    <source>
        <dbReference type="EMBL" id="GAI81121.1"/>
    </source>
</evidence>
<dbReference type="AlphaFoldDB" id="X1SPR2"/>
<reference evidence="1" key="1">
    <citation type="journal article" date="2014" name="Front. Microbiol.">
        <title>High frequency of phylogenetically diverse reductive dehalogenase-homologous genes in deep subseafloor sedimentary metagenomes.</title>
        <authorList>
            <person name="Kawai M."/>
            <person name="Futagami T."/>
            <person name="Toyoda A."/>
            <person name="Takaki Y."/>
            <person name="Nishi S."/>
            <person name="Hori S."/>
            <person name="Arai W."/>
            <person name="Tsubouchi T."/>
            <person name="Morono Y."/>
            <person name="Uchiyama I."/>
            <person name="Ito T."/>
            <person name="Fujiyama A."/>
            <person name="Inagaki F."/>
            <person name="Takami H."/>
        </authorList>
    </citation>
    <scope>NUCLEOTIDE SEQUENCE</scope>
    <source>
        <strain evidence="1">Expedition CK06-06</strain>
    </source>
</reference>
<protein>
    <recommendedName>
        <fullName evidence="2">Mur ligase C-terminal domain-containing protein</fullName>
    </recommendedName>
</protein>
<dbReference type="InterPro" id="IPR036615">
    <property type="entry name" value="Mur_ligase_C_dom_sf"/>
</dbReference>
<comment type="caution">
    <text evidence="1">The sequence shown here is derived from an EMBL/GenBank/DDBJ whole genome shotgun (WGS) entry which is preliminary data.</text>
</comment>
<dbReference type="Gene3D" id="3.90.190.20">
    <property type="entry name" value="Mur ligase, C-terminal domain"/>
    <property type="match status" value="1"/>
</dbReference>
<dbReference type="SUPFAM" id="SSF53244">
    <property type="entry name" value="MurD-like peptide ligases, peptide-binding domain"/>
    <property type="match status" value="1"/>
</dbReference>
<evidence type="ECO:0008006" key="2">
    <source>
        <dbReference type="Google" id="ProtNLM"/>
    </source>
</evidence>
<accession>X1SPR2</accession>
<dbReference type="GO" id="GO:0016881">
    <property type="term" value="F:acid-amino acid ligase activity"/>
    <property type="evidence" value="ECO:0007669"/>
    <property type="project" value="InterPro"/>
</dbReference>
<organism evidence="1">
    <name type="scientific">marine sediment metagenome</name>
    <dbReference type="NCBI Taxonomy" id="412755"/>
    <lineage>
        <taxon>unclassified sequences</taxon>
        <taxon>metagenomes</taxon>
        <taxon>ecological metagenomes</taxon>
    </lineage>
</organism>
<dbReference type="EMBL" id="BARW01013552">
    <property type="protein sequence ID" value="GAI81121.1"/>
    <property type="molecule type" value="Genomic_DNA"/>
</dbReference>